<sequence length="544" mass="60046">MAAANWDWAETHNDRRWALIVKLKRFTLWSLYISIGSMMLGFDFSLAGTLTAFPSFQQLMGVPYAGEASGYLITARVQSAWSAISTVGDILGIIISSLIMDRIGRKHTIFFGIIFTSVGIGMQIASHEWTLFLGGRLVNAIGFGVVYVVCPVWIGENVRPELRGLFLCFINGSIILGQFILALIAYGTQRIEGKWSYESLIVLQFAYVLFLIIGYPFFPESPYFILSKKKDSDAASKQLRRIYGGSDPTLLTAELARIQRLVDDDETAMRLALAHGPPIKQCFQGTNLKRTLISLIPPATQQFIGAAFVLGYITYFLSLLHIQNYFTVSVVLYVVMFLSNASAFPLIEVVGRRPLMIVGIFSLTVIEFIMGIMGVVNNAAALWVTLVCIFLWALMYQVSVGAVGLAVASEVATPRLRPITISLVGCMQGVSGWVIGFVSPYLINPDAGNLGAKVGFVFAGFGVPLCILIFFYIPETKGLSFEDLDMLFENKVNTRHFTREVQRLRDQRDAEEARNRDDKNGGCGSNSIGESKEAGVVTEVEETV</sequence>
<feature type="domain" description="Major facilitator superfamily (MFS) profile" evidence="8">
    <location>
        <begin position="29"/>
        <end position="477"/>
    </location>
</feature>
<keyword evidence="4 7" id="KW-1133">Transmembrane helix</keyword>
<dbReference type="Pfam" id="PF00083">
    <property type="entry name" value="Sugar_tr"/>
    <property type="match status" value="1"/>
</dbReference>
<feature type="transmembrane region" description="Helical" evidence="7">
    <location>
        <begin position="26"/>
        <end position="53"/>
    </location>
</feature>
<evidence type="ECO:0000256" key="2">
    <source>
        <dbReference type="ARBA" id="ARBA00010992"/>
    </source>
</evidence>
<dbReference type="Gene3D" id="1.20.1250.20">
    <property type="entry name" value="MFS general substrate transporter like domains"/>
    <property type="match status" value="1"/>
</dbReference>
<feature type="transmembrane region" description="Helical" evidence="7">
    <location>
        <begin position="80"/>
        <end position="100"/>
    </location>
</feature>
<dbReference type="PROSITE" id="PS00216">
    <property type="entry name" value="SUGAR_TRANSPORT_1"/>
    <property type="match status" value="2"/>
</dbReference>
<evidence type="ECO:0000259" key="8">
    <source>
        <dbReference type="PROSITE" id="PS50850"/>
    </source>
</evidence>
<feature type="region of interest" description="Disordered" evidence="6">
    <location>
        <begin position="503"/>
        <end position="544"/>
    </location>
</feature>
<dbReference type="PROSITE" id="PS50850">
    <property type="entry name" value="MFS"/>
    <property type="match status" value="1"/>
</dbReference>
<accession>A0ABR3Z2J5</accession>
<evidence type="ECO:0000256" key="3">
    <source>
        <dbReference type="ARBA" id="ARBA00022692"/>
    </source>
</evidence>
<feature type="transmembrane region" description="Helical" evidence="7">
    <location>
        <begin position="354"/>
        <end position="376"/>
    </location>
</feature>
<evidence type="ECO:0000256" key="6">
    <source>
        <dbReference type="SAM" id="MobiDB-lite"/>
    </source>
</evidence>
<gene>
    <name evidence="9" type="ORF">Sste5346_005535</name>
</gene>
<feature type="transmembrane region" description="Helical" evidence="7">
    <location>
        <begin position="328"/>
        <end position="347"/>
    </location>
</feature>
<feature type="compositionally biased region" description="Basic and acidic residues" evidence="6">
    <location>
        <begin position="503"/>
        <end position="520"/>
    </location>
</feature>
<feature type="transmembrane region" description="Helical" evidence="7">
    <location>
        <begin position="137"/>
        <end position="154"/>
    </location>
</feature>
<comment type="similarity">
    <text evidence="2">Belongs to the major facilitator superfamily. Sugar transporter (TC 2.A.1.1) family.</text>
</comment>
<feature type="transmembrane region" description="Helical" evidence="7">
    <location>
        <begin position="303"/>
        <end position="322"/>
    </location>
</feature>
<evidence type="ECO:0000256" key="1">
    <source>
        <dbReference type="ARBA" id="ARBA00004141"/>
    </source>
</evidence>
<keyword evidence="10" id="KW-1185">Reference proteome</keyword>
<dbReference type="Proteomes" id="UP001583186">
    <property type="component" value="Unassembled WGS sequence"/>
</dbReference>
<organism evidence="9 10">
    <name type="scientific">Sporothrix stenoceras</name>
    <dbReference type="NCBI Taxonomy" id="5173"/>
    <lineage>
        <taxon>Eukaryota</taxon>
        <taxon>Fungi</taxon>
        <taxon>Dikarya</taxon>
        <taxon>Ascomycota</taxon>
        <taxon>Pezizomycotina</taxon>
        <taxon>Sordariomycetes</taxon>
        <taxon>Sordariomycetidae</taxon>
        <taxon>Ophiostomatales</taxon>
        <taxon>Ophiostomataceae</taxon>
        <taxon>Sporothrix</taxon>
    </lineage>
</organism>
<evidence type="ECO:0000313" key="9">
    <source>
        <dbReference type="EMBL" id="KAL1894848.1"/>
    </source>
</evidence>
<evidence type="ECO:0000256" key="4">
    <source>
        <dbReference type="ARBA" id="ARBA00022989"/>
    </source>
</evidence>
<feature type="transmembrane region" description="Helical" evidence="7">
    <location>
        <begin position="382"/>
        <end position="407"/>
    </location>
</feature>
<protein>
    <recommendedName>
        <fullName evidence="8">Major facilitator superfamily (MFS) profile domain-containing protein</fullName>
    </recommendedName>
</protein>
<evidence type="ECO:0000256" key="7">
    <source>
        <dbReference type="SAM" id="Phobius"/>
    </source>
</evidence>
<dbReference type="PANTHER" id="PTHR48022:SF15">
    <property type="entry name" value="ALPHA-GLUCOSIDE TRANSPORTER, PUTATIVE (AFU_ORTHOLOGUE AFUA_5G00500)-RELATED"/>
    <property type="match status" value="1"/>
</dbReference>
<dbReference type="SUPFAM" id="SSF103473">
    <property type="entry name" value="MFS general substrate transporter"/>
    <property type="match status" value="1"/>
</dbReference>
<comment type="subcellular location">
    <subcellularLocation>
        <location evidence="1">Membrane</location>
        <topology evidence="1">Multi-pass membrane protein</topology>
    </subcellularLocation>
</comment>
<feature type="transmembrane region" description="Helical" evidence="7">
    <location>
        <begin position="166"/>
        <end position="187"/>
    </location>
</feature>
<evidence type="ECO:0000256" key="5">
    <source>
        <dbReference type="ARBA" id="ARBA00023136"/>
    </source>
</evidence>
<keyword evidence="5 7" id="KW-0472">Membrane</keyword>
<dbReference type="InterPro" id="IPR005828">
    <property type="entry name" value="MFS_sugar_transport-like"/>
</dbReference>
<keyword evidence="3 7" id="KW-0812">Transmembrane</keyword>
<feature type="transmembrane region" description="Helical" evidence="7">
    <location>
        <begin position="455"/>
        <end position="473"/>
    </location>
</feature>
<feature type="transmembrane region" description="Helical" evidence="7">
    <location>
        <begin position="107"/>
        <end position="125"/>
    </location>
</feature>
<dbReference type="InterPro" id="IPR020846">
    <property type="entry name" value="MFS_dom"/>
</dbReference>
<dbReference type="PANTHER" id="PTHR48022">
    <property type="entry name" value="PLASTIDIC GLUCOSE TRANSPORTER 4"/>
    <property type="match status" value="1"/>
</dbReference>
<dbReference type="InterPro" id="IPR005829">
    <property type="entry name" value="Sugar_transporter_CS"/>
</dbReference>
<reference evidence="9 10" key="1">
    <citation type="journal article" date="2024" name="IMA Fungus">
        <title>IMA Genome - F19 : A genome assembly and annotation guide to empower mycologists, including annotated draft genome sequences of Ceratocystis pirilliformis, Diaporthe australafricana, Fusarium ophioides, Paecilomyces lecythidis, and Sporothrix stenoceras.</title>
        <authorList>
            <person name="Aylward J."/>
            <person name="Wilson A.M."/>
            <person name="Visagie C.M."/>
            <person name="Spraker J."/>
            <person name="Barnes I."/>
            <person name="Buitendag C."/>
            <person name="Ceriani C."/>
            <person name="Del Mar Angel L."/>
            <person name="du Plessis D."/>
            <person name="Fuchs T."/>
            <person name="Gasser K."/>
            <person name="Kramer D."/>
            <person name="Li W."/>
            <person name="Munsamy K."/>
            <person name="Piso A."/>
            <person name="Price J.L."/>
            <person name="Sonnekus B."/>
            <person name="Thomas C."/>
            <person name="van der Nest A."/>
            <person name="van Dijk A."/>
            <person name="van Heerden A."/>
            <person name="van Vuuren N."/>
            <person name="Yilmaz N."/>
            <person name="Duong T.A."/>
            <person name="van der Merwe N.A."/>
            <person name="Wingfield M.J."/>
            <person name="Wingfield B.D."/>
        </authorList>
    </citation>
    <scope>NUCLEOTIDE SEQUENCE [LARGE SCALE GENOMIC DNA]</scope>
    <source>
        <strain evidence="9 10">CMW 5346</strain>
    </source>
</reference>
<evidence type="ECO:0000313" key="10">
    <source>
        <dbReference type="Proteomes" id="UP001583186"/>
    </source>
</evidence>
<feature type="transmembrane region" description="Helical" evidence="7">
    <location>
        <begin position="199"/>
        <end position="218"/>
    </location>
</feature>
<dbReference type="InterPro" id="IPR050360">
    <property type="entry name" value="MFS_Sugar_Transporters"/>
</dbReference>
<proteinExistence type="inferred from homology"/>
<dbReference type="InterPro" id="IPR036259">
    <property type="entry name" value="MFS_trans_sf"/>
</dbReference>
<comment type="caution">
    <text evidence="9">The sequence shown here is derived from an EMBL/GenBank/DDBJ whole genome shotgun (WGS) entry which is preliminary data.</text>
</comment>
<name>A0ABR3Z2J5_9PEZI</name>
<dbReference type="EMBL" id="JAWCUI010000030">
    <property type="protein sequence ID" value="KAL1894848.1"/>
    <property type="molecule type" value="Genomic_DNA"/>
</dbReference>
<feature type="transmembrane region" description="Helical" evidence="7">
    <location>
        <begin position="419"/>
        <end position="443"/>
    </location>
</feature>